<gene>
    <name evidence="1" type="ORF">KI387_032826</name>
</gene>
<protein>
    <submittedName>
        <fullName evidence="1">Uncharacterized protein</fullName>
    </submittedName>
</protein>
<name>A0AA38C2K0_TAXCH</name>
<comment type="caution">
    <text evidence="1">The sequence shown here is derived from an EMBL/GenBank/DDBJ whole genome shotgun (WGS) entry which is preliminary data.</text>
</comment>
<dbReference type="EMBL" id="JAHRHJ020003813">
    <property type="protein sequence ID" value="KAH9288709.1"/>
    <property type="molecule type" value="Genomic_DNA"/>
</dbReference>
<reference evidence="1 2" key="1">
    <citation type="journal article" date="2021" name="Nat. Plants">
        <title>The Taxus genome provides insights into paclitaxel biosynthesis.</title>
        <authorList>
            <person name="Xiong X."/>
            <person name="Gou J."/>
            <person name="Liao Q."/>
            <person name="Li Y."/>
            <person name="Zhou Q."/>
            <person name="Bi G."/>
            <person name="Li C."/>
            <person name="Du R."/>
            <person name="Wang X."/>
            <person name="Sun T."/>
            <person name="Guo L."/>
            <person name="Liang H."/>
            <person name="Lu P."/>
            <person name="Wu Y."/>
            <person name="Zhang Z."/>
            <person name="Ro D.K."/>
            <person name="Shang Y."/>
            <person name="Huang S."/>
            <person name="Yan J."/>
        </authorList>
    </citation>
    <scope>NUCLEOTIDE SEQUENCE [LARGE SCALE GENOMIC DNA]</scope>
    <source>
        <strain evidence="1">Ta-2019</strain>
    </source>
</reference>
<accession>A0AA38C2K0</accession>
<dbReference type="AlphaFoldDB" id="A0AA38C2K0"/>
<organism evidence="1 2">
    <name type="scientific">Taxus chinensis</name>
    <name type="common">Chinese yew</name>
    <name type="synonym">Taxus wallichiana var. chinensis</name>
    <dbReference type="NCBI Taxonomy" id="29808"/>
    <lineage>
        <taxon>Eukaryota</taxon>
        <taxon>Viridiplantae</taxon>
        <taxon>Streptophyta</taxon>
        <taxon>Embryophyta</taxon>
        <taxon>Tracheophyta</taxon>
        <taxon>Spermatophyta</taxon>
        <taxon>Pinopsida</taxon>
        <taxon>Pinidae</taxon>
        <taxon>Conifers II</taxon>
        <taxon>Cupressales</taxon>
        <taxon>Taxaceae</taxon>
        <taxon>Taxus</taxon>
    </lineage>
</organism>
<proteinExistence type="predicted"/>
<sequence length="75" mass="8340">MIKSLVSLALKYGIEKIPLLMKPTEEARVEEQMVVKTDFVAAEEEQKEEADQQSVCSECSVHVGTLFEGNADPIQ</sequence>
<evidence type="ECO:0000313" key="1">
    <source>
        <dbReference type="EMBL" id="KAH9288709.1"/>
    </source>
</evidence>
<feature type="non-terminal residue" evidence="1">
    <location>
        <position position="75"/>
    </location>
</feature>
<evidence type="ECO:0000313" key="2">
    <source>
        <dbReference type="Proteomes" id="UP000824469"/>
    </source>
</evidence>
<keyword evidence="2" id="KW-1185">Reference proteome</keyword>
<dbReference type="Proteomes" id="UP000824469">
    <property type="component" value="Unassembled WGS sequence"/>
</dbReference>